<protein>
    <submittedName>
        <fullName evidence="1">Uncharacterized protein</fullName>
    </submittedName>
</protein>
<evidence type="ECO:0000313" key="2">
    <source>
        <dbReference type="Proteomes" id="UP000053144"/>
    </source>
</evidence>
<organism evidence="1 2">
    <name type="scientific">Phaseolus angularis</name>
    <name type="common">Azuki bean</name>
    <name type="synonym">Vigna angularis</name>
    <dbReference type="NCBI Taxonomy" id="3914"/>
    <lineage>
        <taxon>Eukaryota</taxon>
        <taxon>Viridiplantae</taxon>
        <taxon>Streptophyta</taxon>
        <taxon>Embryophyta</taxon>
        <taxon>Tracheophyta</taxon>
        <taxon>Spermatophyta</taxon>
        <taxon>Magnoliopsida</taxon>
        <taxon>eudicotyledons</taxon>
        <taxon>Gunneridae</taxon>
        <taxon>Pentapetalae</taxon>
        <taxon>rosids</taxon>
        <taxon>fabids</taxon>
        <taxon>Fabales</taxon>
        <taxon>Fabaceae</taxon>
        <taxon>Papilionoideae</taxon>
        <taxon>50 kb inversion clade</taxon>
        <taxon>NPAAA clade</taxon>
        <taxon>indigoferoid/millettioid clade</taxon>
        <taxon>Phaseoleae</taxon>
        <taxon>Vigna</taxon>
    </lineage>
</organism>
<evidence type="ECO:0000313" key="1">
    <source>
        <dbReference type="EMBL" id="KOM38030.1"/>
    </source>
</evidence>
<dbReference type="Gramene" id="KOM38030">
    <property type="protein sequence ID" value="KOM38030"/>
    <property type="gene ID" value="LR48_Vigan03g141200"/>
</dbReference>
<dbReference type="EMBL" id="CM003373">
    <property type="protein sequence ID" value="KOM38030.1"/>
    <property type="molecule type" value="Genomic_DNA"/>
</dbReference>
<accession>A0A0L9U5I1</accession>
<reference evidence="2" key="1">
    <citation type="journal article" date="2015" name="Proc. Natl. Acad. Sci. U.S.A.">
        <title>Genome sequencing of adzuki bean (Vigna angularis) provides insight into high starch and low fat accumulation and domestication.</title>
        <authorList>
            <person name="Yang K."/>
            <person name="Tian Z."/>
            <person name="Chen C."/>
            <person name="Luo L."/>
            <person name="Zhao B."/>
            <person name="Wang Z."/>
            <person name="Yu L."/>
            <person name="Li Y."/>
            <person name="Sun Y."/>
            <person name="Li W."/>
            <person name="Chen Y."/>
            <person name="Li Y."/>
            <person name="Zhang Y."/>
            <person name="Ai D."/>
            <person name="Zhao J."/>
            <person name="Shang C."/>
            <person name="Ma Y."/>
            <person name="Wu B."/>
            <person name="Wang M."/>
            <person name="Gao L."/>
            <person name="Sun D."/>
            <person name="Zhang P."/>
            <person name="Guo F."/>
            <person name="Wang W."/>
            <person name="Li Y."/>
            <person name="Wang J."/>
            <person name="Varshney R.K."/>
            <person name="Wang J."/>
            <person name="Ling H.Q."/>
            <person name="Wan P."/>
        </authorList>
    </citation>
    <scope>NUCLEOTIDE SEQUENCE</scope>
    <source>
        <strain evidence="2">cv. Jingnong 6</strain>
    </source>
</reference>
<dbReference type="AlphaFoldDB" id="A0A0L9U5I1"/>
<gene>
    <name evidence="1" type="ORF">LR48_Vigan03g141200</name>
</gene>
<proteinExistence type="predicted"/>
<sequence>MGRDERFQVLKEEVHQNVSLVGQGIVLWWCRVTDWVTEDSETVEFRASRKVCLRGDDTLWFRGELCVFEVPS</sequence>
<name>A0A0L9U5I1_PHAAN</name>
<dbReference type="Proteomes" id="UP000053144">
    <property type="component" value="Chromosome 3"/>
</dbReference>